<feature type="compositionally biased region" description="Polar residues" evidence="6">
    <location>
        <begin position="260"/>
        <end position="276"/>
    </location>
</feature>
<keyword evidence="10" id="KW-1185">Reference proteome</keyword>
<dbReference type="InterPro" id="IPR041195">
    <property type="entry name" value="Rnh202_N"/>
</dbReference>
<sequence>RTTRKSQSATASKDETVDNSGPSLAPSSTNPPLLFILPKDRSIDARIVTLPNPASGTQNRYIFDPSHGLYEFTKISAPKKEPSSWLLAPGSRGDDASTVTQSMDLSGGYTLEDAGVFVATEVDPIFFILSNLLSDASQSGKQLFVTLDDHLDNVGSNSELLRDVLSSPGVLPRLDIAMSLICDKVEAGDDSMFRVSVEKLTRMLLSKAEKVVKAGLPPSMEEKFVKEALQAPTSLRTQMEMVAELEKESQEEVVQAELSHGQSQSAATNSSAGASQDSLASATSVSTTAASIADAATDTPEDEEDRRLLRLRTAFNFILASYIQGKFHDQLRAPLSKPKSPVDFAPLDKKLSEIAALKKEAQTLRSLSDNVGRKRVFEEDDEAAEARAEKKRKKEDEEAKKKAQSRAIKQLAKADTSGMKKLSSFFSK</sequence>
<feature type="domain" description="Ribonuclease H2 subunit B wHTH" evidence="7">
    <location>
        <begin position="126"/>
        <end position="331"/>
    </location>
</feature>
<reference evidence="10" key="1">
    <citation type="journal article" date="2020" name="Stud. Mycol.">
        <title>101 Dothideomycetes genomes: A test case for predicting lifestyles and emergence of pathogens.</title>
        <authorList>
            <person name="Haridas S."/>
            <person name="Albert R."/>
            <person name="Binder M."/>
            <person name="Bloem J."/>
            <person name="LaButti K."/>
            <person name="Salamov A."/>
            <person name="Andreopoulos B."/>
            <person name="Baker S."/>
            <person name="Barry K."/>
            <person name="Bills G."/>
            <person name="Bluhm B."/>
            <person name="Cannon C."/>
            <person name="Castanera R."/>
            <person name="Culley D."/>
            <person name="Daum C."/>
            <person name="Ezra D."/>
            <person name="Gonzalez J."/>
            <person name="Henrissat B."/>
            <person name="Kuo A."/>
            <person name="Liang C."/>
            <person name="Lipzen A."/>
            <person name="Lutzoni F."/>
            <person name="Magnuson J."/>
            <person name="Mondo S."/>
            <person name="Nolan M."/>
            <person name="Ohm R."/>
            <person name="Pangilinan J."/>
            <person name="Park H.-J."/>
            <person name="Ramirez L."/>
            <person name="Alfaro M."/>
            <person name="Sun H."/>
            <person name="Tritt A."/>
            <person name="Yoshinaga Y."/>
            <person name="Zwiers L.-H."/>
            <person name="Turgeon B."/>
            <person name="Goodwin S."/>
            <person name="Spatafora J."/>
            <person name="Crous P."/>
            <person name="Grigoriev I."/>
        </authorList>
    </citation>
    <scope>NUCLEOTIDE SEQUENCE [LARGE SCALE GENOMIC DNA]</scope>
    <source>
        <strain evidence="10">CECT 20119</strain>
    </source>
</reference>
<feature type="compositionally biased region" description="Basic and acidic residues" evidence="6">
    <location>
        <begin position="384"/>
        <end position="401"/>
    </location>
</feature>
<dbReference type="Pfam" id="PF09468">
    <property type="entry name" value="RNase_H2-Ydr279"/>
    <property type="match status" value="1"/>
</dbReference>
<evidence type="ECO:0000313" key="10">
    <source>
        <dbReference type="Proteomes" id="UP000799538"/>
    </source>
</evidence>
<keyword evidence="3" id="KW-0539">Nucleus</keyword>
<gene>
    <name evidence="9" type="ORF">BDZ85DRAFT_171056</name>
</gene>
<feature type="compositionally biased region" description="Polar residues" evidence="6">
    <location>
        <begin position="18"/>
        <end position="31"/>
    </location>
</feature>
<feature type="compositionally biased region" description="Polar residues" evidence="6">
    <location>
        <begin position="1"/>
        <end position="11"/>
    </location>
</feature>
<evidence type="ECO:0000256" key="6">
    <source>
        <dbReference type="SAM" id="MobiDB-lite"/>
    </source>
</evidence>
<dbReference type="InterPro" id="IPR019024">
    <property type="entry name" value="RNase_H2_suB_wHTH"/>
</dbReference>
<comment type="function">
    <text evidence="4">Non catalytic subunit of RNase H2, an endonuclease that specifically degrades the RNA of RNA:DNA hybrids. Participates in DNA replication, possibly by mediating the removal of lagging-strand Okazaki fragment RNA primers during DNA replication. Mediates the excision of single ribonucleotides from DNA:RNA duplexes.</text>
</comment>
<dbReference type="GO" id="GO:0006401">
    <property type="term" value="P:RNA catabolic process"/>
    <property type="evidence" value="ECO:0007669"/>
    <property type="project" value="TreeGrafter"/>
</dbReference>
<dbReference type="Proteomes" id="UP000799538">
    <property type="component" value="Unassembled WGS sequence"/>
</dbReference>
<evidence type="ECO:0000256" key="4">
    <source>
        <dbReference type="ARBA" id="ARBA00024778"/>
    </source>
</evidence>
<evidence type="ECO:0000256" key="5">
    <source>
        <dbReference type="ARBA" id="ARBA00033464"/>
    </source>
</evidence>
<feature type="region of interest" description="Disordered" evidence="6">
    <location>
        <begin position="378"/>
        <end position="428"/>
    </location>
</feature>
<feature type="non-terminal residue" evidence="9">
    <location>
        <position position="1"/>
    </location>
</feature>
<dbReference type="Pfam" id="PF17745">
    <property type="entry name" value="Ydr279_N"/>
    <property type="match status" value="1"/>
</dbReference>
<evidence type="ECO:0000256" key="2">
    <source>
        <dbReference type="ARBA" id="ARBA00019062"/>
    </source>
</evidence>
<dbReference type="PANTHER" id="PTHR13383:SF11">
    <property type="entry name" value="RIBONUCLEASE H2 SUBUNIT B"/>
    <property type="match status" value="1"/>
</dbReference>
<dbReference type="EMBL" id="ML992502">
    <property type="protein sequence ID" value="KAF2226371.1"/>
    <property type="molecule type" value="Genomic_DNA"/>
</dbReference>
<dbReference type="GO" id="GO:0032299">
    <property type="term" value="C:ribonuclease H2 complex"/>
    <property type="evidence" value="ECO:0007669"/>
    <property type="project" value="InterPro"/>
</dbReference>
<dbReference type="CDD" id="cd09270">
    <property type="entry name" value="RNase_H2-B"/>
    <property type="match status" value="1"/>
</dbReference>
<organism evidence="9 10">
    <name type="scientific">Elsinoe ampelina</name>
    <dbReference type="NCBI Taxonomy" id="302913"/>
    <lineage>
        <taxon>Eukaryota</taxon>
        <taxon>Fungi</taxon>
        <taxon>Dikarya</taxon>
        <taxon>Ascomycota</taxon>
        <taxon>Pezizomycotina</taxon>
        <taxon>Dothideomycetes</taxon>
        <taxon>Dothideomycetidae</taxon>
        <taxon>Myriangiales</taxon>
        <taxon>Elsinoaceae</taxon>
        <taxon>Elsinoe</taxon>
    </lineage>
</organism>
<dbReference type="OrthoDB" id="29098at2759"/>
<accession>A0A6A6GL19</accession>
<dbReference type="PANTHER" id="PTHR13383">
    <property type="entry name" value="RIBONUCLEASE H2 SUBUNIT B"/>
    <property type="match status" value="1"/>
</dbReference>
<dbReference type="InterPro" id="IPR040456">
    <property type="entry name" value="RNase_H2_suB"/>
</dbReference>
<name>A0A6A6GL19_9PEZI</name>
<evidence type="ECO:0000256" key="3">
    <source>
        <dbReference type="ARBA" id="ARBA00023242"/>
    </source>
</evidence>
<feature type="region of interest" description="Disordered" evidence="6">
    <location>
        <begin position="248"/>
        <end position="280"/>
    </location>
</feature>
<feature type="non-terminal residue" evidence="9">
    <location>
        <position position="428"/>
    </location>
</feature>
<dbReference type="Gene3D" id="1.10.20.120">
    <property type="match status" value="1"/>
</dbReference>
<evidence type="ECO:0000259" key="8">
    <source>
        <dbReference type="Pfam" id="PF17745"/>
    </source>
</evidence>
<protein>
    <recommendedName>
        <fullName evidence="2">Ribonuclease H2 subunit B</fullName>
    </recommendedName>
    <alternativeName>
        <fullName evidence="5">Ribonuclease HI subunit B</fullName>
    </alternativeName>
</protein>
<feature type="domain" description="Rnh202 triple barrel" evidence="8">
    <location>
        <begin position="36"/>
        <end position="123"/>
    </location>
</feature>
<evidence type="ECO:0000259" key="7">
    <source>
        <dbReference type="Pfam" id="PF09468"/>
    </source>
</evidence>
<feature type="region of interest" description="Disordered" evidence="6">
    <location>
        <begin position="1"/>
        <end position="32"/>
    </location>
</feature>
<evidence type="ECO:0000256" key="1">
    <source>
        <dbReference type="ARBA" id="ARBA00004123"/>
    </source>
</evidence>
<comment type="subcellular location">
    <subcellularLocation>
        <location evidence="1">Nucleus</location>
    </subcellularLocation>
</comment>
<dbReference type="GO" id="GO:0005654">
    <property type="term" value="C:nucleoplasm"/>
    <property type="evidence" value="ECO:0007669"/>
    <property type="project" value="TreeGrafter"/>
</dbReference>
<proteinExistence type="predicted"/>
<evidence type="ECO:0000313" key="9">
    <source>
        <dbReference type="EMBL" id="KAF2226371.1"/>
    </source>
</evidence>
<dbReference type="AlphaFoldDB" id="A0A6A6GL19"/>